<evidence type="ECO:0000256" key="5">
    <source>
        <dbReference type="SAM" id="Phobius"/>
    </source>
</evidence>
<evidence type="ECO:0000256" key="2">
    <source>
        <dbReference type="ARBA" id="ARBA00022771"/>
    </source>
</evidence>
<proteinExistence type="predicted"/>
<evidence type="ECO:0000313" key="7">
    <source>
        <dbReference type="EMBL" id="RIA04212.1"/>
    </source>
</evidence>
<feature type="domain" description="GRF-type" evidence="6">
    <location>
        <begin position="28"/>
        <end position="73"/>
    </location>
</feature>
<keyword evidence="3" id="KW-0862">Zinc</keyword>
<keyword evidence="5" id="KW-0472">Membrane</keyword>
<reference evidence="7" key="1">
    <citation type="submission" date="2018-06" db="EMBL/GenBank/DDBJ databases">
        <title>WGS assembly of Brassica rapa FPsc.</title>
        <authorList>
            <person name="Bowman J."/>
            <person name="Kohchi T."/>
            <person name="Yamato K."/>
            <person name="Jenkins J."/>
            <person name="Shu S."/>
            <person name="Ishizaki K."/>
            <person name="Yamaoka S."/>
            <person name="Nishihama R."/>
            <person name="Nakamura Y."/>
            <person name="Berger F."/>
            <person name="Adam C."/>
            <person name="Aki S."/>
            <person name="Althoff F."/>
            <person name="Araki T."/>
            <person name="Arteaga-Vazquez M."/>
            <person name="Balasubrmanian S."/>
            <person name="Bauer D."/>
            <person name="Boehm C."/>
            <person name="Briginshaw L."/>
            <person name="Caballero-Perez J."/>
            <person name="Catarino B."/>
            <person name="Chen F."/>
            <person name="Chiyoda S."/>
            <person name="Chovatia M."/>
            <person name="Davies K."/>
            <person name="Delmans M."/>
            <person name="Demura T."/>
            <person name="Dierschke T."/>
            <person name="Dolan L."/>
            <person name="Dorantes-Acosta A."/>
            <person name="Eklund D."/>
            <person name="Florent S."/>
            <person name="Flores-Sandoval E."/>
            <person name="Fujiyama A."/>
            <person name="Fukuzawa H."/>
            <person name="Galik B."/>
            <person name="Grimanelli D."/>
            <person name="Grimwood J."/>
            <person name="Grossniklaus U."/>
            <person name="Hamada T."/>
            <person name="Haseloff J."/>
            <person name="Hetherington A."/>
            <person name="Higo A."/>
            <person name="Hirakawa Y."/>
            <person name="Hundley H."/>
            <person name="Ikeda Y."/>
            <person name="Inoue K."/>
            <person name="Inoue S."/>
            <person name="Ishida S."/>
            <person name="Jia Q."/>
            <person name="Kakita M."/>
            <person name="Kanazawa T."/>
            <person name="Kawai Y."/>
            <person name="Kawashima T."/>
            <person name="Kennedy M."/>
            <person name="Kinose K."/>
            <person name="Kinoshita T."/>
            <person name="Kohara Y."/>
            <person name="Koide E."/>
            <person name="Komatsu K."/>
            <person name="Kopischke S."/>
            <person name="Kubo M."/>
            <person name="Kyozuka J."/>
            <person name="Lagercrantz U."/>
            <person name="Lin S."/>
            <person name="Lindquist E."/>
            <person name="Lipzen A."/>
            <person name="Lu C."/>
            <person name="Luna E."/>
            <person name="Martienssen R."/>
            <person name="Minamino N."/>
            <person name="Mizutani M."/>
            <person name="Mizutani M."/>
            <person name="Mochizuki N."/>
            <person name="Monte I."/>
            <person name="Mosher R."/>
            <person name="Nagasaki H."/>
            <person name="Nakagami H."/>
            <person name="Naramoto S."/>
            <person name="Nishitani K."/>
            <person name="Ohtani M."/>
            <person name="Okamoto T."/>
            <person name="Okumura M."/>
            <person name="Phillips J."/>
            <person name="Pollak B."/>
            <person name="Reinders A."/>
            <person name="Roevekamp M."/>
            <person name="Sano R."/>
            <person name="Sawa S."/>
            <person name="Schmid M."/>
            <person name="Shirakawa M."/>
            <person name="Solano R."/>
            <person name="Spunde A."/>
            <person name="Suetsugu N."/>
            <person name="Sugano S."/>
            <person name="Sugiyama A."/>
            <person name="Sun R."/>
            <person name="Suzuki Y."/>
            <person name="Takenaka M."/>
            <person name="Takezawa D."/>
            <person name="Tomogane H."/>
            <person name="Tsuzuki M."/>
            <person name="Ueda T."/>
            <person name="Umeda M."/>
            <person name="Ward J."/>
            <person name="Watanabe Y."/>
            <person name="Yazaki K."/>
            <person name="Yokoyama R."/>
            <person name="Yoshitake Y."/>
            <person name="Yotsui I."/>
            <person name="Zachgo S."/>
            <person name="Schmutz J."/>
        </authorList>
    </citation>
    <scope>NUCLEOTIDE SEQUENCE [LARGE SCALE GENOMIC DNA]</scope>
</reference>
<keyword evidence="5" id="KW-1133">Transmembrane helix</keyword>
<gene>
    <name evidence="7" type="ORF">BRARA_K01580</name>
</gene>
<dbReference type="AlphaFoldDB" id="A0A397KV32"/>
<evidence type="ECO:0000259" key="6">
    <source>
        <dbReference type="PROSITE" id="PS51999"/>
    </source>
</evidence>
<evidence type="ECO:0000256" key="1">
    <source>
        <dbReference type="ARBA" id="ARBA00022723"/>
    </source>
</evidence>
<dbReference type="Proteomes" id="UP000264353">
    <property type="component" value="Unassembled WGS sequence"/>
</dbReference>
<organism evidence="7">
    <name type="scientific">Brassica campestris</name>
    <name type="common">Field mustard</name>
    <dbReference type="NCBI Taxonomy" id="3711"/>
    <lineage>
        <taxon>Eukaryota</taxon>
        <taxon>Viridiplantae</taxon>
        <taxon>Streptophyta</taxon>
        <taxon>Embryophyta</taxon>
        <taxon>Tracheophyta</taxon>
        <taxon>Spermatophyta</taxon>
        <taxon>Magnoliopsida</taxon>
        <taxon>eudicotyledons</taxon>
        <taxon>Gunneridae</taxon>
        <taxon>Pentapetalae</taxon>
        <taxon>rosids</taxon>
        <taxon>malvids</taxon>
        <taxon>Brassicales</taxon>
        <taxon>Brassicaceae</taxon>
        <taxon>Brassiceae</taxon>
        <taxon>Brassica</taxon>
    </lineage>
</organism>
<dbReference type="GO" id="GO:0008270">
    <property type="term" value="F:zinc ion binding"/>
    <property type="evidence" value="ECO:0007669"/>
    <property type="project" value="UniProtKB-KW"/>
</dbReference>
<keyword evidence="5" id="KW-0812">Transmembrane</keyword>
<dbReference type="InterPro" id="IPR057222">
    <property type="entry name" value="DUF7900"/>
</dbReference>
<sequence>MMSQSDNFQSVNSQSAISSSSTEHGVLCDCNRKAKIERAWTRENPGRRFFGCKGRRVRNGYENCNFFRWFDVEKPHGWQHLALLAARDIIREQKEELAVLRNKVTIPNHEGSNMDISNEFVEKFKEKVEECEALKKEVLILGERSAVFRNVLVASSVGFAIILGGMIVMSKY</sequence>
<evidence type="ECO:0000256" key="3">
    <source>
        <dbReference type="ARBA" id="ARBA00022833"/>
    </source>
</evidence>
<protein>
    <recommendedName>
        <fullName evidence="6">GRF-type domain-containing protein</fullName>
    </recommendedName>
</protein>
<dbReference type="PANTHER" id="PTHR33248">
    <property type="entry name" value="ZINC ION-BINDING PROTEIN"/>
    <property type="match status" value="1"/>
</dbReference>
<dbReference type="PROSITE" id="PS51999">
    <property type="entry name" value="ZF_GRF"/>
    <property type="match status" value="1"/>
</dbReference>
<dbReference type="SMR" id="A0A397KV32"/>
<dbReference type="Pfam" id="PF06839">
    <property type="entry name" value="Zn_ribbon_GRF"/>
    <property type="match status" value="1"/>
</dbReference>
<dbReference type="Pfam" id="PF25464">
    <property type="entry name" value="DUF7900"/>
    <property type="match status" value="1"/>
</dbReference>
<accession>A0A397KV32</accession>
<keyword evidence="1" id="KW-0479">Metal-binding</keyword>
<dbReference type="InterPro" id="IPR010666">
    <property type="entry name" value="Znf_GRF"/>
</dbReference>
<dbReference type="EMBL" id="KZ868011">
    <property type="protein sequence ID" value="RIA04212.1"/>
    <property type="molecule type" value="Genomic_DNA"/>
</dbReference>
<keyword evidence="2 4" id="KW-0863">Zinc-finger</keyword>
<evidence type="ECO:0000256" key="4">
    <source>
        <dbReference type="PROSITE-ProRule" id="PRU01343"/>
    </source>
</evidence>
<feature type="transmembrane region" description="Helical" evidence="5">
    <location>
        <begin position="151"/>
        <end position="169"/>
    </location>
</feature>
<name>A0A397KV32_BRACM</name>